<gene>
    <name evidence="4" type="ORF">GGQ74_001445</name>
</gene>
<dbReference type="Pfam" id="PF00072">
    <property type="entry name" value="Response_reg"/>
    <property type="match status" value="1"/>
</dbReference>
<dbReference type="Gene3D" id="3.40.50.2300">
    <property type="match status" value="1"/>
</dbReference>
<comment type="caution">
    <text evidence="4">The sequence shown here is derived from an EMBL/GenBank/DDBJ whole genome shotgun (WGS) entry which is preliminary data.</text>
</comment>
<dbReference type="PROSITE" id="PS50110">
    <property type="entry name" value="RESPONSE_REGULATORY"/>
    <property type="match status" value="1"/>
</dbReference>
<dbReference type="PANTHER" id="PTHR44591">
    <property type="entry name" value="STRESS RESPONSE REGULATOR PROTEIN 1"/>
    <property type="match status" value="1"/>
</dbReference>
<evidence type="ECO:0000313" key="4">
    <source>
        <dbReference type="EMBL" id="NJB67805.1"/>
    </source>
</evidence>
<dbReference type="EMBL" id="JAATJA010000001">
    <property type="protein sequence ID" value="NJB67805.1"/>
    <property type="molecule type" value="Genomic_DNA"/>
</dbReference>
<keyword evidence="1 2" id="KW-0597">Phosphoprotein</keyword>
<protein>
    <submittedName>
        <fullName evidence="4">CheY-like chemotaxis protein</fullName>
    </submittedName>
</protein>
<proteinExistence type="predicted"/>
<dbReference type="InterPro" id="IPR011006">
    <property type="entry name" value="CheY-like_superfamily"/>
</dbReference>
<dbReference type="AlphaFoldDB" id="A0A846QQY9"/>
<dbReference type="SUPFAM" id="SSF52172">
    <property type="entry name" value="CheY-like"/>
    <property type="match status" value="1"/>
</dbReference>
<dbReference type="InterPro" id="IPR027417">
    <property type="entry name" value="P-loop_NTPase"/>
</dbReference>
<dbReference type="InterPro" id="IPR001789">
    <property type="entry name" value="Sig_transdc_resp-reg_receiver"/>
</dbReference>
<dbReference type="Proteomes" id="UP000580856">
    <property type="component" value="Unassembled WGS sequence"/>
</dbReference>
<reference evidence="4 5" key="1">
    <citation type="submission" date="2020-03" db="EMBL/GenBank/DDBJ databases">
        <title>Genomic Encyclopedia of Type Strains, Phase IV (KMG-IV): sequencing the most valuable type-strain genomes for metagenomic binning, comparative biology and taxonomic classification.</title>
        <authorList>
            <person name="Goeker M."/>
        </authorList>
    </citation>
    <scope>NUCLEOTIDE SEQUENCE [LARGE SCALE GENOMIC DNA]</scope>
    <source>
        <strain evidence="4 5">DSM 24233</strain>
    </source>
</reference>
<dbReference type="InterPro" id="IPR050595">
    <property type="entry name" value="Bact_response_regulator"/>
</dbReference>
<dbReference type="CDD" id="cd17536">
    <property type="entry name" value="REC_YesN-like"/>
    <property type="match status" value="1"/>
</dbReference>
<dbReference type="Pfam" id="PF13189">
    <property type="entry name" value="Cytidylate_kin2"/>
    <property type="match status" value="1"/>
</dbReference>
<dbReference type="RefSeq" id="WP_167940825.1">
    <property type="nucleotide sequence ID" value="NZ_JAATJA010000001.1"/>
</dbReference>
<feature type="modified residue" description="4-aspartylphosphate" evidence="2">
    <location>
        <position position="331"/>
    </location>
</feature>
<feature type="domain" description="Response regulatory" evidence="3">
    <location>
        <begin position="282"/>
        <end position="396"/>
    </location>
</feature>
<evidence type="ECO:0000313" key="5">
    <source>
        <dbReference type="Proteomes" id="UP000580856"/>
    </source>
</evidence>
<organism evidence="4 5">
    <name type="scientific">Desulfobaculum xiamenense</name>
    <dbReference type="NCBI Taxonomy" id="995050"/>
    <lineage>
        <taxon>Bacteria</taxon>
        <taxon>Pseudomonadati</taxon>
        <taxon>Thermodesulfobacteriota</taxon>
        <taxon>Desulfovibrionia</taxon>
        <taxon>Desulfovibrionales</taxon>
        <taxon>Desulfovibrionaceae</taxon>
        <taxon>Desulfobaculum</taxon>
    </lineage>
</organism>
<keyword evidence="5" id="KW-1185">Reference proteome</keyword>
<dbReference type="GO" id="GO:0000160">
    <property type="term" value="P:phosphorelay signal transduction system"/>
    <property type="evidence" value="ECO:0007669"/>
    <property type="project" value="InterPro"/>
</dbReference>
<evidence type="ECO:0000256" key="1">
    <source>
        <dbReference type="ARBA" id="ARBA00022553"/>
    </source>
</evidence>
<dbReference type="PANTHER" id="PTHR44591:SF3">
    <property type="entry name" value="RESPONSE REGULATORY DOMAIN-CONTAINING PROTEIN"/>
    <property type="match status" value="1"/>
</dbReference>
<sequence length="402" mass="44393">MAVIDIFNAAYVKSEEVAALVAAELGLAAVRDAEILSATSERFGIAESRLHRTLFGKPSVFNSFTHERERSVACMRATLAEQLRRDDLLLFGWTGLLIPRTISHLLRALLAADLPFRASVATATEGVNAEEAMRLVHKADESLYTWTEYVCGGNPWDESLYDVVVPMGKKSVEQAAEFIVDNARRAVLVPTAQSSQAVTDFALAARVELALAEEGHSVGVEAKNGVVSLTINKNVIMLSRLEEELKRLVSPVKGVRDVVTRVGKDFYQADIYRRADFSLPSKVLLVDDEREFVETLSERLTMRDVGSAVVYDGKQALDLLQEEEPEVMILDLKMPGMDGIEVLRRVRRDHPNVAVIILTGHGSDRDRETCMALGAFAYLQKPVDIDVLSSTVKSAYDKVRAS</sequence>
<dbReference type="Gene3D" id="3.40.50.300">
    <property type="entry name" value="P-loop containing nucleotide triphosphate hydrolases"/>
    <property type="match status" value="1"/>
</dbReference>
<accession>A0A846QQY9</accession>
<name>A0A846QQY9_9BACT</name>
<evidence type="ECO:0000256" key="2">
    <source>
        <dbReference type="PROSITE-ProRule" id="PRU00169"/>
    </source>
</evidence>
<evidence type="ECO:0000259" key="3">
    <source>
        <dbReference type="PROSITE" id="PS50110"/>
    </source>
</evidence>
<dbReference type="SMART" id="SM00448">
    <property type="entry name" value="REC"/>
    <property type="match status" value="1"/>
</dbReference>